<dbReference type="PATRIC" id="fig|203275.8.peg.1608"/>
<reference evidence="2" key="1">
    <citation type="submission" date="2011-12" db="EMBL/GenBank/DDBJ databases">
        <title>Complete sequence of Tannerella forsythia ATCC 43037.</title>
        <authorList>
            <person name="Dewhirst F."/>
            <person name="Tanner A."/>
            <person name="Izard J."/>
            <person name="Brinkac L."/>
            <person name="Durkin A.S."/>
            <person name="Hostetler J."/>
            <person name="Shetty J."/>
            <person name="Torralba M."/>
            <person name="Gill S."/>
            <person name="Nelson K."/>
        </authorList>
    </citation>
    <scope>NUCLEOTIDE SEQUENCE [LARGE SCALE GENOMIC DNA]</scope>
    <source>
        <strain evidence="2">ATCC 43037 / JCM 10827 / CCUG 33226 / KCTC 5666 / FDC 338</strain>
    </source>
</reference>
<dbReference type="eggNOG" id="ENOG5032XAA">
    <property type="taxonomic scope" value="Bacteria"/>
</dbReference>
<organism evidence="1 2">
    <name type="scientific">Tannerella forsythia (strain ATCC 43037 / JCM 10827 / CCUG 21028 A / KCTC 5666 / FDC 338)</name>
    <name type="common">Bacteroides forsythus</name>
    <dbReference type="NCBI Taxonomy" id="203275"/>
    <lineage>
        <taxon>Bacteria</taxon>
        <taxon>Pseudomonadati</taxon>
        <taxon>Bacteroidota</taxon>
        <taxon>Bacteroidia</taxon>
        <taxon>Bacteroidales</taxon>
        <taxon>Tannerellaceae</taxon>
        <taxon>Tannerella</taxon>
    </lineage>
</organism>
<dbReference type="STRING" id="203275.BFO_1775"/>
<dbReference type="EMBL" id="CP003191">
    <property type="protein sequence ID" value="AEW22138.1"/>
    <property type="molecule type" value="Genomic_DNA"/>
</dbReference>
<name>G8UNK4_TANFA</name>
<proteinExistence type="predicted"/>
<dbReference type="Proteomes" id="UP000005436">
    <property type="component" value="Chromosome"/>
</dbReference>
<dbReference type="AlphaFoldDB" id="G8UNK4"/>
<gene>
    <name evidence="1" type="ordered locus">BFO_1775</name>
</gene>
<accession>G8UNK4</accession>
<dbReference type="HOGENOM" id="CLU_1255430_0_0_10"/>
<protein>
    <recommendedName>
        <fullName evidence="3">DUF4923 domain-containing protein</fullName>
    </recommendedName>
</protein>
<evidence type="ECO:0000313" key="2">
    <source>
        <dbReference type="Proteomes" id="UP000005436"/>
    </source>
</evidence>
<evidence type="ECO:0000313" key="1">
    <source>
        <dbReference type="EMBL" id="AEW22138.1"/>
    </source>
</evidence>
<keyword evidence="2" id="KW-1185">Reference proteome</keyword>
<dbReference type="KEGG" id="tfo:BFO_1775"/>
<evidence type="ECO:0008006" key="3">
    <source>
        <dbReference type="Google" id="ProtNLM"/>
    </source>
</evidence>
<sequence length="220" mass="24264">MYCCMLVCTMGIFSGCNKNDDKKPFELAGKWNVKEMPMDIVWEAPDNVVIEAGKIKLTVKQLTAMMTPTLNELVQAGLKDVTFTADGKIEATYKKKDSKEWMAAKGYATYNTKVANKILLHPDADKVFAEMKGLDATKLAAIKVLFKAGIPVYYTSNGSSTRFYLDTETVKALRNVLPVLLASVKSIPDYAKPLIAKELPNLLEKSTKIEIGLTLTKAAN</sequence>